<dbReference type="Proteomes" id="UP000552587">
    <property type="component" value="Unassembled WGS sequence"/>
</dbReference>
<accession>A0A7W3U664</accession>
<proteinExistence type="predicted"/>
<dbReference type="EMBL" id="JACHTE010000009">
    <property type="protein sequence ID" value="MBB1089335.1"/>
    <property type="molecule type" value="Genomic_DNA"/>
</dbReference>
<sequence length="107" mass="11548">MAAALRDDDLDRALSLGLMDADTCTGCSTDCRESLAAARDARTRAFEARERYRQREMRLRRLDAERDAGRALPSSRAATSAAATALPDAAAAALARAKARAAQRKPR</sequence>
<gene>
    <name evidence="1" type="ORF">H4F99_12690</name>
</gene>
<name>A0A7W3U664_9GAMM</name>
<keyword evidence="2" id="KW-1185">Reference proteome</keyword>
<protein>
    <submittedName>
        <fullName evidence="1">Uncharacterized protein</fullName>
    </submittedName>
</protein>
<evidence type="ECO:0000313" key="2">
    <source>
        <dbReference type="Proteomes" id="UP000552587"/>
    </source>
</evidence>
<organism evidence="1 2">
    <name type="scientific">Marilutibacter penaei</name>
    <dbReference type="NCBI Taxonomy" id="2759900"/>
    <lineage>
        <taxon>Bacteria</taxon>
        <taxon>Pseudomonadati</taxon>
        <taxon>Pseudomonadota</taxon>
        <taxon>Gammaproteobacteria</taxon>
        <taxon>Lysobacterales</taxon>
        <taxon>Lysobacteraceae</taxon>
        <taxon>Marilutibacter</taxon>
    </lineage>
</organism>
<dbReference type="AlphaFoldDB" id="A0A7W3U664"/>
<comment type="caution">
    <text evidence="1">The sequence shown here is derived from an EMBL/GenBank/DDBJ whole genome shotgun (WGS) entry which is preliminary data.</text>
</comment>
<evidence type="ECO:0000313" key="1">
    <source>
        <dbReference type="EMBL" id="MBB1089335.1"/>
    </source>
</evidence>
<reference evidence="1 2" key="1">
    <citation type="submission" date="2020-07" db="EMBL/GenBank/DDBJ databases">
        <authorList>
            <person name="Xu S."/>
            <person name="Li A."/>
        </authorList>
    </citation>
    <scope>NUCLEOTIDE SEQUENCE [LARGE SCALE GENOMIC DNA]</scope>
    <source>
        <strain evidence="1 2">SG-8</strain>
    </source>
</reference>